<dbReference type="PANTHER" id="PTHR10887:SF341">
    <property type="entry name" value="NFX1-TYPE ZINC FINGER-CONTAINING PROTEIN 1"/>
    <property type="match status" value="1"/>
</dbReference>
<dbReference type="AlphaFoldDB" id="A0A3E2H905"/>
<name>A0A3E2H905_SCYLI</name>
<comment type="caution">
    <text evidence="6">The sequence shown here is derived from an EMBL/GenBank/DDBJ whole genome shotgun (WGS) entry which is preliminary data.</text>
</comment>
<feature type="compositionally biased region" description="Low complexity" evidence="2">
    <location>
        <begin position="1062"/>
        <end position="1082"/>
    </location>
</feature>
<evidence type="ECO:0000259" key="5">
    <source>
        <dbReference type="Pfam" id="PF25396"/>
    </source>
</evidence>
<dbReference type="CDD" id="cd06008">
    <property type="entry name" value="NF-X1-zinc-finger"/>
    <property type="match status" value="1"/>
</dbReference>
<feature type="domain" description="DNA2/NAM7 helicase helicase" evidence="3">
    <location>
        <begin position="328"/>
        <end position="700"/>
    </location>
</feature>
<dbReference type="GO" id="GO:0031048">
    <property type="term" value="P:regulatory ncRNA-mediated heterochromatin formation"/>
    <property type="evidence" value="ECO:0007669"/>
    <property type="project" value="TreeGrafter"/>
</dbReference>
<dbReference type="Gene3D" id="3.40.50.300">
    <property type="entry name" value="P-loop containing nucleotide triphosphate hydrolases"/>
    <property type="match status" value="3"/>
</dbReference>
<keyword evidence="1" id="KW-0378">Hydrolase</keyword>
<dbReference type="EMBL" id="NCSJ02000123">
    <property type="protein sequence ID" value="RFU29613.1"/>
    <property type="molecule type" value="Genomic_DNA"/>
</dbReference>
<dbReference type="Pfam" id="PF25396">
    <property type="entry name" value="ZNFX1"/>
    <property type="match status" value="1"/>
</dbReference>
<organism evidence="6 7">
    <name type="scientific">Scytalidium lignicola</name>
    <name type="common">Hyphomycete</name>
    <dbReference type="NCBI Taxonomy" id="5539"/>
    <lineage>
        <taxon>Eukaryota</taxon>
        <taxon>Fungi</taxon>
        <taxon>Dikarya</taxon>
        <taxon>Ascomycota</taxon>
        <taxon>Pezizomycotina</taxon>
        <taxon>Leotiomycetes</taxon>
        <taxon>Leotiomycetes incertae sedis</taxon>
        <taxon>Scytalidium</taxon>
    </lineage>
</organism>
<evidence type="ECO:0000256" key="2">
    <source>
        <dbReference type="SAM" id="MobiDB-lite"/>
    </source>
</evidence>
<feature type="domain" description="ZNFX1" evidence="5">
    <location>
        <begin position="136"/>
        <end position="244"/>
    </location>
</feature>
<keyword evidence="1" id="KW-0067">ATP-binding</keyword>
<dbReference type="InterPro" id="IPR041677">
    <property type="entry name" value="DNA2/NAM7_AAA_11"/>
</dbReference>
<dbReference type="GO" id="GO:0031380">
    <property type="term" value="C:nuclear RNA-directed RNA polymerase complex"/>
    <property type="evidence" value="ECO:0007669"/>
    <property type="project" value="TreeGrafter"/>
</dbReference>
<feature type="non-terminal residue" evidence="6">
    <location>
        <position position="1190"/>
    </location>
</feature>
<dbReference type="CDD" id="cd18808">
    <property type="entry name" value="SF1_C_Upf1"/>
    <property type="match status" value="1"/>
</dbReference>
<protein>
    <recommendedName>
        <fullName evidence="8">Helicase ATP-binding domain-containing protein</fullName>
    </recommendedName>
</protein>
<keyword evidence="7" id="KW-1185">Reference proteome</keyword>
<dbReference type="OrthoDB" id="409395at2759"/>
<evidence type="ECO:0000313" key="7">
    <source>
        <dbReference type="Proteomes" id="UP000258309"/>
    </source>
</evidence>
<accession>A0A3E2H905</accession>
<dbReference type="Pfam" id="PF13086">
    <property type="entry name" value="AAA_11"/>
    <property type="match status" value="1"/>
</dbReference>
<dbReference type="InterPro" id="IPR041679">
    <property type="entry name" value="DNA2/NAM7-like_C"/>
</dbReference>
<reference evidence="6 7" key="1">
    <citation type="submission" date="2018-05" db="EMBL/GenBank/DDBJ databases">
        <title>Draft genome sequence of Scytalidium lignicola DSM 105466, a ubiquitous saprotrophic fungus.</title>
        <authorList>
            <person name="Buettner E."/>
            <person name="Gebauer A.M."/>
            <person name="Hofrichter M."/>
            <person name="Liers C."/>
            <person name="Kellner H."/>
        </authorList>
    </citation>
    <scope>NUCLEOTIDE SEQUENCE [LARGE SCALE GENOMIC DNA]</scope>
    <source>
        <strain evidence="6 7">DSM 105466</strain>
    </source>
</reference>
<keyword evidence="1" id="KW-0547">Nucleotide-binding</keyword>
<keyword evidence="1" id="KW-0347">Helicase</keyword>
<feature type="region of interest" description="Disordered" evidence="2">
    <location>
        <begin position="1038"/>
        <end position="1082"/>
    </location>
</feature>
<dbReference type="PANTHER" id="PTHR10887">
    <property type="entry name" value="DNA2/NAM7 HELICASE FAMILY"/>
    <property type="match status" value="1"/>
</dbReference>
<dbReference type="OMA" id="EWIMVEA"/>
<dbReference type="InterPro" id="IPR027417">
    <property type="entry name" value="P-loop_NTPase"/>
</dbReference>
<feature type="non-terminal residue" evidence="6">
    <location>
        <position position="1"/>
    </location>
</feature>
<evidence type="ECO:0008006" key="8">
    <source>
        <dbReference type="Google" id="ProtNLM"/>
    </source>
</evidence>
<sequence length="1190" mass="135398">MTPRQAVPQVVHSLSPKVDNMTSKDLQDTKVLRDHIEKSYQCGRSFAEQWRNLPEIPTKREIMPDPPDPSDYEEEWDDYQRDPLYNPSLPMNIVDRPWTSKAAYIGAHYQIVREDGIVSLRDVVASVKKDPMRSGSDDICIYTDVHIIGLRLSSVGAAFRVEFSSERAGKRIRWEQSKRLRTGTLVALSPSRDMFRTICKIAVVAARPISGGLDQNPPQIDLFWGDDNDADIDPNESYMMVESKMAYFEAYRHVLVAMQKLMTEKFPLSNHLVHLDPTIEPPPYLKENPFMDLTSLVSTYEDDKYILKQFENVNVLESIPHIHHSTMDVSQMEACTRMFTMSLAIIQGPPGTGKTFTSVNALRIMLDNWAPGDPPIIVAAQTNHAIDQLLDLIEKFEPEFLRLGGRSSKQNGAITSRTLHELRRTKDKAKYRNIRAAYSDLKLRTNEIKKCLAPLLDSGLLPADILLKRGIITSSQYDSLHEDNWITADDPNFSSSPLSSWVGADQLVLITRCPPINMGLEEEEVDLEFEQLRELELELGETPDDFEEEALTGAWISFEETYTGRATHGYSDKKMRKYLSDKQNLYEVPSNLRGEVYRFFQRQLRKRVVEEYRTNLVPYASAVHNIKWESNVEFIRRIGIKIIGCTTTGLSKYRGLLAALNPRILLVEEAAETLESTIIASMFESLQQLILVGDHQQLQAHSNVPALQYHPYNLGVSMFERFISNSIEYTMLNRQRRMIPDIRILLCIDSRPFYPDLQDHPTVLDRIDNRPPIPGMGGRDTYFFHHTWPESINPDSSRYNIDEAQMIVGFYNYLILNGLNHSQISILTFYNGQRKALLKCLKNHPNIRSNTYFNVFTIDSYQGEENDVILLSLVRSNEYLNIGFLENKNRLVVAVSRARRGLYIFGNAITLHASEFSEDNKLWEPVLTHMSMEGRLNLDRGLPITCTNHGIVTEIREAEDWGKLAGGCRKKCGGKFSCGHSCPFTCHPRLHEELRCPLPCSKLVVECGHSCTNLCSEICACKKCAVKESELTKSHKQGMPALYGSLRSRSNSPQKSMRYQTPTPSSVSNGSPSKRSSSSLSPLLPAFNPTISTHDWNMWNAVEADKNMADLKRNAVGDKSRPTNSMPMINETHHKVEIQDDVRVRKKTSPVRRLILPLQSLSIEATLPEQLDAETTFKIEPLEEDLISFD</sequence>
<evidence type="ECO:0000256" key="1">
    <source>
        <dbReference type="ARBA" id="ARBA00022806"/>
    </source>
</evidence>
<dbReference type="GO" id="GO:0004386">
    <property type="term" value="F:helicase activity"/>
    <property type="evidence" value="ECO:0007669"/>
    <property type="project" value="InterPro"/>
</dbReference>
<proteinExistence type="predicted"/>
<dbReference type="SUPFAM" id="SSF52540">
    <property type="entry name" value="P-loop containing nucleoside triphosphate hydrolases"/>
    <property type="match status" value="1"/>
</dbReference>
<dbReference type="Proteomes" id="UP000258309">
    <property type="component" value="Unassembled WGS sequence"/>
</dbReference>
<dbReference type="InterPro" id="IPR057373">
    <property type="entry name" value="ZNFX1"/>
</dbReference>
<evidence type="ECO:0000259" key="3">
    <source>
        <dbReference type="Pfam" id="PF13086"/>
    </source>
</evidence>
<feature type="compositionally biased region" description="Polar residues" evidence="2">
    <location>
        <begin position="1047"/>
        <end position="1061"/>
    </location>
</feature>
<dbReference type="InterPro" id="IPR047187">
    <property type="entry name" value="SF1_C_Upf1"/>
</dbReference>
<dbReference type="InterPro" id="IPR045055">
    <property type="entry name" value="DNA2/NAM7-like"/>
</dbReference>
<dbReference type="Pfam" id="PF13087">
    <property type="entry name" value="AAA_12"/>
    <property type="match status" value="1"/>
</dbReference>
<evidence type="ECO:0000259" key="4">
    <source>
        <dbReference type="Pfam" id="PF13087"/>
    </source>
</evidence>
<evidence type="ECO:0000313" key="6">
    <source>
        <dbReference type="EMBL" id="RFU29613.1"/>
    </source>
</evidence>
<feature type="domain" description="DNA2/NAM7 helicase-like C-terminal" evidence="4">
    <location>
        <begin position="715"/>
        <end position="908"/>
    </location>
</feature>
<gene>
    <name evidence="6" type="ORF">B7463_g6744</name>
</gene>